<dbReference type="Proteomes" id="UP000291236">
    <property type="component" value="Chromosome"/>
</dbReference>
<organism evidence="2 3">
    <name type="scientific">Fluviispira sanaruensis</name>
    <dbReference type="NCBI Taxonomy" id="2493639"/>
    <lineage>
        <taxon>Bacteria</taxon>
        <taxon>Pseudomonadati</taxon>
        <taxon>Bdellovibrionota</taxon>
        <taxon>Oligoflexia</taxon>
        <taxon>Silvanigrellales</taxon>
        <taxon>Silvanigrellaceae</taxon>
        <taxon>Fluviispira</taxon>
    </lineage>
</organism>
<keyword evidence="3" id="KW-1185">Reference proteome</keyword>
<evidence type="ECO:0000313" key="3">
    <source>
        <dbReference type="Proteomes" id="UP000291236"/>
    </source>
</evidence>
<reference evidence="2 3" key="1">
    <citation type="submission" date="2018-12" db="EMBL/GenBank/DDBJ databases">
        <title>Rubrispira sanarue gen. nov., sp., nov., a member of the order Silvanigrellales, isolated from a brackish lake in Hamamatsu Japan.</title>
        <authorList>
            <person name="Maejima Y."/>
            <person name="Iino T."/>
            <person name="Muraguchi Y."/>
            <person name="Fukuda K."/>
            <person name="Nojiri H."/>
            <person name="Ohkuma M."/>
            <person name="Moriuchi R."/>
            <person name="Dohra H."/>
            <person name="Kimbara K."/>
            <person name="Shintani M."/>
        </authorList>
    </citation>
    <scope>NUCLEOTIDE SEQUENCE [LARGE SCALE GENOMIC DNA]</scope>
    <source>
        <strain evidence="2 3">RF1110005</strain>
    </source>
</reference>
<keyword evidence="1" id="KW-0732">Signal</keyword>
<evidence type="ECO:0000256" key="1">
    <source>
        <dbReference type="SAM" id="SignalP"/>
    </source>
</evidence>
<dbReference type="EMBL" id="AP019368">
    <property type="protein sequence ID" value="BBH52479.1"/>
    <property type="molecule type" value="Genomic_DNA"/>
</dbReference>
<sequence>MKKVIKVFFILFLLIIPNVTQAETNPLDPNNFTIHLRLHGRYDLFDTYRLNQFDLFTSTAQMDFSYRYKNIFGEIEFLNGSPSSPLTATSTSPTDNGSQNLFIIRRANLGVDFINTDQTKLTLFLGRDHNASSIIYAADAFYLLIATNIDGAPPLYSQDGVALKYAGSFDFGKINAAIGWYNNFPVSVVAGGTTTGTASQTSPFNISVIGMADNTFNSQAKTQAKAIAAQFGTYIKAYEDGVIELRSLFSMQGNAVTKVTSGSTYSARDTSNIEASLGYNYNNGEFKGGMWLQSVTLGATQKNNNTITSNSVTYQNDTSLINDDSFTVNTIGLGLSGNSKLFGFNSLLAEGDAISYAAGYQSVLGQKFSGGGGITNLTSFSNKTVDISYLNFAVGYLQGGYQLELNYIYAYAEKAIFPDANSIPQTKIASMLYLSGTMTL</sequence>
<accession>A0A4P2VM31</accession>
<gene>
    <name evidence="2" type="ORF">JCM31447_317700</name>
</gene>
<evidence type="ECO:0000313" key="2">
    <source>
        <dbReference type="EMBL" id="BBH52479.1"/>
    </source>
</evidence>
<evidence type="ECO:0008006" key="4">
    <source>
        <dbReference type="Google" id="ProtNLM"/>
    </source>
</evidence>
<protein>
    <recommendedName>
        <fullName evidence="4">Porin</fullName>
    </recommendedName>
</protein>
<feature type="chain" id="PRO_5020522989" description="Porin" evidence="1">
    <location>
        <begin position="23"/>
        <end position="440"/>
    </location>
</feature>
<name>A0A4P2VM31_FLUSA</name>
<dbReference type="RefSeq" id="WP_130607023.1">
    <property type="nucleotide sequence ID" value="NZ_AP019368.1"/>
</dbReference>
<dbReference type="AlphaFoldDB" id="A0A4P2VM31"/>
<proteinExistence type="predicted"/>
<feature type="signal peptide" evidence="1">
    <location>
        <begin position="1"/>
        <end position="22"/>
    </location>
</feature>
<dbReference type="KEGG" id="sbf:JCM31447_317700"/>